<sequence length="290" mass="32692">MTMSSPDLPSKLPPELEREIFELAVQSDPLSVLQLMLVAWRVHEWVKPFLYCVILLLGAAVKDVSSYPWESFSRYLSIPPSILQQSVKHLCIRMAPQNVTEYVLSAASGVENLWVATRLEESSEGRLLAALPNVRRLHCSFSLILAAVAVGTTPPVFSRLTHLEIFEQVDPEISDGLALIPNLTHLAMDDADVDAPLLLDFLERCKSLRVLIMLSVSGRPHLDLDDEGMDQLVKDPRFLQMSCREYIADWKIGALTGVDYWSRADDFVARRRAGNIDPLRYFIEDDDVDN</sequence>
<dbReference type="Gene3D" id="3.80.10.10">
    <property type="entry name" value="Ribonuclease Inhibitor"/>
    <property type="match status" value="1"/>
</dbReference>
<keyword evidence="2" id="KW-1185">Reference proteome</keyword>
<proteinExistence type="predicted"/>
<organism evidence="1 2">
    <name type="scientific">Roridomyces roridus</name>
    <dbReference type="NCBI Taxonomy" id="1738132"/>
    <lineage>
        <taxon>Eukaryota</taxon>
        <taxon>Fungi</taxon>
        <taxon>Dikarya</taxon>
        <taxon>Basidiomycota</taxon>
        <taxon>Agaricomycotina</taxon>
        <taxon>Agaricomycetes</taxon>
        <taxon>Agaricomycetidae</taxon>
        <taxon>Agaricales</taxon>
        <taxon>Marasmiineae</taxon>
        <taxon>Mycenaceae</taxon>
        <taxon>Roridomyces</taxon>
    </lineage>
</organism>
<dbReference type="EMBL" id="JARKIF010000023">
    <property type="protein sequence ID" value="KAJ7616134.1"/>
    <property type="molecule type" value="Genomic_DNA"/>
</dbReference>
<evidence type="ECO:0000313" key="1">
    <source>
        <dbReference type="EMBL" id="KAJ7616134.1"/>
    </source>
</evidence>
<gene>
    <name evidence="1" type="ORF">FB45DRAFT_237817</name>
</gene>
<name>A0AAD7BBL8_9AGAR</name>
<accession>A0AAD7BBL8</accession>
<dbReference type="Proteomes" id="UP001221142">
    <property type="component" value="Unassembled WGS sequence"/>
</dbReference>
<protein>
    <submittedName>
        <fullName evidence="1">Uncharacterized protein</fullName>
    </submittedName>
</protein>
<reference evidence="1" key="1">
    <citation type="submission" date="2023-03" db="EMBL/GenBank/DDBJ databases">
        <title>Massive genome expansion in bonnet fungi (Mycena s.s.) driven by repeated elements and novel gene families across ecological guilds.</title>
        <authorList>
            <consortium name="Lawrence Berkeley National Laboratory"/>
            <person name="Harder C.B."/>
            <person name="Miyauchi S."/>
            <person name="Viragh M."/>
            <person name="Kuo A."/>
            <person name="Thoen E."/>
            <person name="Andreopoulos B."/>
            <person name="Lu D."/>
            <person name="Skrede I."/>
            <person name="Drula E."/>
            <person name="Henrissat B."/>
            <person name="Morin E."/>
            <person name="Kohler A."/>
            <person name="Barry K."/>
            <person name="LaButti K."/>
            <person name="Morin E."/>
            <person name="Salamov A."/>
            <person name="Lipzen A."/>
            <person name="Mereny Z."/>
            <person name="Hegedus B."/>
            <person name="Baldrian P."/>
            <person name="Stursova M."/>
            <person name="Weitz H."/>
            <person name="Taylor A."/>
            <person name="Grigoriev I.V."/>
            <person name="Nagy L.G."/>
            <person name="Martin F."/>
            <person name="Kauserud H."/>
        </authorList>
    </citation>
    <scope>NUCLEOTIDE SEQUENCE</scope>
    <source>
        <strain evidence="1">9284</strain>
    </source>
</reference>
<evidence type="ECO:0000313" key="2">
    <source>
        <dbReference type="Proteomes" id="UP001221142"/>
    </source>
</evidence>
<dbReference type="InterPro" id="IPR032675">
    <property type="entry name" value="LRR_dom_sf"/>
</dbReference>
<dbReference type="AlphaFoldDB" id="A0AAD7BBL8"/>
<comment type="caution">
    <text evidence="1">The sequence shown here is derived from an EMBL/GenBank/DDBJ whole genome shotgun (WGS) entry which is preliminary data.</text>
</comment>